<dbReference type="CTD" id="20205424"/>
<dbReference type="Gene3D" id="1.10.238.10">
    <property type="entry name" value="EF-hand"/>
    <property type="match status" value="4"/>
</dbReference>
<dbReference type="OrthoDB" id="272072at2759"/>
<dbReference type="EMBL" id="KB096900">
    <property type="protein sequence ID" value="ESO00551.1"/>
    <property type="molecule type" value="Genomic_DNA"/>
</dbReference>
<dbReference type="AlphaFoldDB" id="T1F9C5"/>
<dbReference type="Proteomes" id="UP000015101">
    <property type="component" value="Unassembled WGS sequence"/>
</dbReference>
<dbReference type="HOGENOM" id="CLU_013413_0_0_1"/>
<evidence type="ECO:0000313" key="3">
    <source>
        <dbReference type="Proteomes" id="UP000015101"/>
    </source>
</evidence>
<reference evidence="3" key="1">
    <citation type="submission" date="2012-12" db="EMBL/GenBank/DDBJ databases">
        <authorList>
            <person name="Hellsten U."/>
            <person name="Grimwood J."/>
            <person name="Chapman J.A."/>
            <person name="Shapiro H."/>
            <person name="Aerts A."/>
            <person name="Otillar R.P."/>
            <person name="Terry A.Y."/>
            <person name="Boore J.L."/>
            <person name="Simakov O."/>
            <person name="Marletaz F."/>
            <person name="Cho S.-J."/>
            <person name="Edsinger-Gonzales E."/>
            <person name="Havlak P."/>
            <person name="Kuo D.-H."/>
            <person name="Larsson T."/>
            <person name="Lv J."/>
            <person name="Arendt D."/>
            <person name="Savage R."/>
            <person name="Osoegawa K."/>
            <person name="de Jong P."/>
            <person name="Lindberg D.R."/>
            <person name="Seaver E.C."/>
            <person name="Weisblat D.A."/>
            <person name="Putnam N.H."/>
            <person name="Grigoriev I.V."/>
            <person name="Rokhsar D.S."/>
        </authorList>
    </citation>
    <scope>NUCLEOTIDE SEQUENCE</scope>
</reference>
<reference evidence="2" key="3">
    <citation type="submission" date="2015-06" db="UniProtKB">
        <authorList>
            <consortium name="EnsemblMetazoa"/>
        </authorList>
    </citation>
    <scope>IDENTIFICATION</scope>
</reference>
<dbReference type="KEGG" id="hro:HELRODRAFT_175512"/>
<dbReference type="EnsemblMetazoa" id="HelroT175512">
    <property type="protein sequence ID" value="HelroP175512"/>
    <property type="gene ID" value="HelroG175512"/>
</dbReference>
<evidence type="ECO:0008006" key="4">
    <source>
        <dbReference type="Google" id="ProtNLM"/>
    </source>
</evidence>
<organism evidence="2 3">
    <name type="scientific">Helobdella robusta</name>
    <name type="common">Californian leech</name>
    <dbReference type="NCBI Taxonomy" id="6412"/>
    <lineage>
        <taxon>Eukaryota</taxon>
        <taxon>Metazoa</taxon>
        <taxon>Spiralia</taxon>
        <taxon>Lophotrochozoa</taxon>
        <taxon>Annelida</taxon>
        <taxon>Clitellata</taxon>
        <taxon>Hirudinea</taxon>
        <taxon>Rhynchobdellida</taxon>
        <taxon>Glossiphoniidae</taxon>
        <taxon>Helobdella</taxon>
    </lineage>
</organism>
<gene>
    <name evidence="2" type="primary">20205424</name>
    <name evidence="1" type="ORF">HELRODRAFT_175512</name>
</gene>
<reference evidence="1 3" key="2">
    <citation type="journal article" date="2013" name="Nature">
        <title>Insights into bilaterian evolution from three spiralian genomes.</title>
        <authorList>
            <person name="Simakov O."/>
            <person name="Marletaz F."/>
            <person name="Cho S.J."/>
            <person name="Edsinger-Gonzales E."/>
            <person name="Havlak P."/>
            <person name="Hellsten U."/>
            <person name="Kuo D.H."/>
            <person name="Larsson T."/>
            <person name="Lv J."/>
            <person name="Arendt D."/>
            <person name="Savage R."/>
            <person name="Osoegawa K."/>
            <person name="de Jong P."/>
            <person name="Grimwood J."/>
            <person name="Chapman J.A."/>
            <person name="Shapiro H."/>
            <person name="Aerts A."/>
            <person name="Otillar R.P."/>
            <person name="Terry A.Y."/>
            <person name="Boore J.L."/>
            <person name="Grigoriev I.V."/>
            <person name="Lindberg D.R."/>
            <person name="Seaver E.C."/>
            <person name="Weisblat D.A."/>
            <person name="Putnam N.H."/>
            <person name="Rokhsar D.S."/>
        </authorList>
    </citation>
    <scope>NUCLEOTIDE SEQUENCE</scope>
</reference>
<dbReference type="PANTHER" id="PTHR20875">
    <property type="entry name" value="EF-HAND CALCIUM-BINDING DOMAIN-CONTAINING PROTEIN 6-RELATED"/>
    <property type="match status" value="1"/>
</dbReference>
<dbReference type="InParanoid" id="T1F9C5"/>
<dbReference type="InterPro" id="IPR052603">
    <property type="entry name" value="EFCB6"/>
</dbReference>
<keyword evidence="3" id="KW-1185">Reference proteome</keyword>
<sequence>MVGTCIEEIEQKIRNQAIRNSIRTKEYFVDFDRLRYGYVTCSQFFRIICQNFGLTFTTEEEGMLIEKYRCAQNGMFNYKYFCEEIDGVFDPNKFSIDPACQLPSHRKICSPIWNFGLEEKLFEILKKLSDYYERRGVTIKTLCNDFDERNEGLISETQFYRSIIHPLNFSEKEIMILSQKYQDQKFPGMIRYMEMENDMKRLEKCPSDNRNGHRNILCCKTEELNCKDLKSIMDELCRVVYKARVRSVEFFKDYDPLRSGLITVTQFLAGLDACLGKEVDLSEEVKCIIFRGFEVEDKRICYRDFCNILDSAFMEPNLEKTPTKDVFVPPPEAFGRRMNDLAVEDEEKLSIVIKKIQKDMDVYRVPIETFFKNFETSKNSRLVTKTQFRRVLSQCQINIHPSDFELLCKKFAYPVPDYINIPASMELVDPCKIVRILKQRNSEKNAKNILSADFNNNCNNNNGITGNTNRKEPIDVGCLMDKLRNHIILMSIRTNDYFLDFDPLRSGRISKTQFHRVLAFMGLSSIRLGLNFDLDEMNALSDHYESKVDCNAVDYRQFVYDLEKGYADKHLDKAPSLRMIPYSDLLCKKSGTIERESFSEEQKLRHDRAMCKIASKIYSRNIDLLQIFRNFDKLRHGHLNRFKFRQALGIADLFCPDELDMTAMEAAFYDDEGVNYVAFLQSLYELKHQADVNEANKVLYYEKIREKQKFVSENECCTDKNIASDFQALMLTLKTKLAKQNLRVKDWFKDYDKLNTGYVTKSNFRRSLDQFRFEIKELESCLLEDHYKCPSDPNKINYVDFSNELESIFACPNLEKTPTKECEPFSVPGRCDLVTLTEEEEQLLACCLQKLLNMQTNTPKTNCPPTQYKAIHPSFYPFLRDFDKVNVGAVSKTQFRRALDELGLGSEINNEAAWNVIFKKFAIPIGSREDVDYFTFGIWLDRAYKEKSTSTSKVDD</sequence>
<dbReference type="PANTHER" id="PTHR20875:SF0">
    <property type="entry name" value="GH12158P"/>
    <property type="match status" value="1"/>
</dbReference>
<dbReference type="GeneID" id="20205424"/>
<evidence type="ECO:0000313" key="2">
    <source>
        <dbReference type="EnsemblMetazoa" id="HelroP175512"/>
    </source>
</evidence>
<accession>T1F9C5</accession>
<protein>
    <recommendedName>
        <fullName evidence="4">EF-hand calcium-binding domain-containing protein 6</fullName>
    </recommendedName>
</protein>
<dbReference type="EMBL" id="AMQM01005312">
    <property type="status" value="NOT_ANNOTATED_CDS"/>
    <property type="molecule type" value="Genomic_DNA"/>
</dbReference>
<dbReference type="OMA" id="CVRYRDF"/>
<dbReference type="eggNOG" id="ENOG502QRVM">
    <property type="taxonomic scope" value="Eukaryota"/>
</dbReference>
<dbReference type="SUPFAM" id="SSF47473">
    <property type="entry name" value="EF-hand"/>
    <property type="match status" value="4"/>
</dbReference>
<dbReference type="STRING" id="6412.T1F9C5"/>
<dbReference type="RefSeq" id="XP_009021188.1">
    <property type="nucleotide sequence ID" value="XM_009022940.1"/>
</dbReference>
<proteinExistence type="predicted"/>
<dbReference type="InterPro" id="IPR011992">
    <property type="entry name" value="EF-hand-dom_pair"/>
</dbReference>
<evidence type="ECO:0000313" key="1">
    <source>
        <dbReference type="EMBL" id="ESO00551.1"/>
    </source>
</evidence>
<name>T1F9C5_HELRO</name>